<dbReference type="InterPro" id="IPR011009">
    <property type="entry name" value="Kinase-like_dom_sf"/>
</dbReference>
<dbReference type="GO" id="GO:0034446">
    <property type="term" value="P:substrate adhesion-dependent cell spreading"/>
    <property type="evidence" value="ECO:0007669"/>
    <property type="project" value="TreeGrafter"/>
</dbReference>
<reference evidence="2" key="1">
    <citation type="submission" date="2023-03" db="EMBL/GenBank/DDBJ databases">
        <authorList>
            <person name="Steffen K."/>
            <person name="Cardenas P."/>
        </authorList>
    </citation>
    <scope>NUCLEOTIDE SEQUENCE</scope>
</reference>
<gene>
    <name evidence="2" type="ORF">GBAR_LOCUS22672</name>
</gene>
<dbReference type="GO" id="GO:0005524">
    <property type="term" value="F:ATP binding"/>
    <property type="evidence" value="ECO:0007669"/>
    <property type="project" value="InterPro"/>
</dbReference>
<sequence>MTYLHSMDTLINRFDLSPHHVFVDEDMTAKLDLCHTRFSFMENELVYVPNWMAPEALQHRPEDIDKRAADMYSFAVILWEIATNKIPFVGLSPMNIGIKVAKELARPVIPSTINHHLQRIIDICWNADPNKRSQFKNIKPIIDKLEV</sequence>
<dbReference type="GO" id="GO:0005925">
    <property type="term" value="C:focal adhesion"/>
    <property type="evidence" value="ECO:0007669"/>
    <property type="project" value="TreeGrafter"/>
</dbReference>
<evidence type="ECO:0000259" key="1">
    <source>
        <dbReference type="PROSITE" id="PS50011"/>
    </source>
</evidence>
<keyword evidence="2" id="KW-0418">Kinase</keyword>
<comment type="caution">
    <text evidence="2">The sequence shown here is derived from an EMBL/GenBank/DDBJ whole genome shotgun (WGS) entry which is preliminary data.</text>
</comment>
<dbReference type="EMBL" id="CASHTH010003131">
    <property type="protein sequence ID" value="CAI8040770.1"/>
    <property type="molecule type" value="Genomic_DNA"/>
</dbReference>
<dbReference type="GO" id="GO:0007160">
    <property type="term" value="P:cell-matrix adhesion"/>
    <property type="evidence" value="ECO:0007669"/>
    <property type="project" value="TreeGrafter"/>
</dbReference>
<dbReference type="Pfam" id="PF07714">
    <property type="entry name" value="PK_Tyr_Ser-Thr"/>
    <property type="match status" value="1"/>
</dbReference>
<keyword evidence="2" id="KW-0401">Integrin</keyword>
<dbReference type="InterPro" id="IPR000719">
    <property type="entry name" value="Prot_kinase_dom"/>
</dbReference>
<accession>A0AA35T2W2</accession>
<dbReference type="PROSITE" id="PS50011">
    <property type="entry name" value="PROTEIN_KINASE_DOM"/>
    <property type="match status" value="1"/>
</dbReference>
<dbReference type="InterPro" id="IPR051681">
    <property type="entry name" value="Ser/Thr_Kinases-Pseudokinases"/>
</dbReference>
<dbReference type="PANTHER" id="PTHR44329:SF57">
    <property type="entry name" value="INTEGRIN-LINKED PROTEIN KINASE"/>
    <property type="match status" value="1"/>
</dbReference>
<protein>
    <submittedName>
        <fullName evidence="2">Integrin-linked protein kinase homolog pat-4</fullName>
    </submittedName>
</protein>
<organism evidence="2 3">
    <name type="scientific">Geodia barretti</name>
    <name type="common">Barrett's horny sponge</name>
    <dbReference type="NCBI Taxonomy" id="519541"/>
    <lineage>
        <taxon>Eukaryota</taxon>
        <taxon>Metazoa</taxon>
        <taxon>Porifera</taxon>
        <taxon>Demospongiae</taxon>
        <taxon>Heteroscleromorpha</taxon>
        <taxon>Tetractinellida</taxon>
        <taxon>Astrophorina</taxon>
        <taxon>Geodiidae</taxon>
        <taxon>Geodia</taxon>
    </lineage>
</organism>
<dbReference type="PANTHER" id="PTHR44329">
    <property type="entry name" value="SERINE/THREONINE-PROTEIN KINASE TNNI3K-RELATED"/>
    <property type="match status" value="1"/>
</dbReference>
<dbReference type="SUPFAM" id="SSF56112">
    <property type="entry name" value="Protein kinase-like (PK-like)"/>
    <property type="match status" value="1"/>
</dbReference>
<evidence type="ECO:0000313" key="2">
    <source>
        <dbReference type="EMBL" id="CAI8040770.1"/>
    </source>
</evidence>
<name>A0AA35T2W2_GEOBA</name>
<dbReference type="GO" id="GO:0001725">
    <property type="term" value="C:stress fiber"/>
    <property type="evidence" value="ECO:0007669"/>
    <property type="project" value="TreeGrafter"/>
</dbReference>
<keyword evidence="3" id="KW-1185">Reference proteome</keyword>
<feature type="domain" description="Protein kinase" evidence="1">
    <location>
        <begin position="1"/>
        <end position="142"/>
    </location>
</feature>
<proteinExistence type="predicted"/>
<dbReference type="Gene3D" id="1.10.510.10">
    <property type="entry name" value="Transferase(Phosphotransferase) domain 1"/>
    <property type="match status" value="1"/>
</dbReference>
<dbReference type="InterPro" id="IPR001245">
    <property type="entry name" value="Ser-Thr/Tyr_kinase_cat_dom"/>
</dbReference>
<dbReference type="GO" id="GO:0004674">
    <property type="term" value="F:protein serine/threonine kinase activity"/>
    <property type="evidence" value="ECO:0007669"/>
    <property type="project" value="TreeGrafter"/>
</dbReference>
<dbReference type="AlphaFoldDB" id="A0AA35T2W2"/>
<keyword evidence="2" id="KW-0808">Transferase</keyword>
<dbReference type="Proteomes" id="UP001174909">
    <property type="component" value="Unassembled WGS sequence"/>
</dbReference>
<evidence type="ECO:0000313" key="3">
    <source>
        <dbReference type="Proteomes" id="UP001174909"/>
    </source>
</evidence>
<dbReference type="GO" id="GO:0007229">
    <property type="term" value="P:integrin-mediated signaling pathway"/>
    <property type="evidence" value="ECO:0007669"/>
    <property type="project" value="UniProtKB-KW"/>
</dbReference>